<dbReference type="PANTHER" id="PTHR48084">
    <property type="entry name" value="2-OXOGLUTARATE OXIDOREDUCTASE SUBUNIT KORB-RELATED"/>
    <property type="match status" value="1"/>
</dbReference>
<dbReference type="InterPro" id="IPR002869">
    <property type="entry name" value="Pyrv_flavodox_OxRed_cen"/>
</dbReference>
<dbReference type="InterPro" id="IPR046667">
    <property type="entry name" value="DUF6537"/>
</dbReference>
<dbReference type="SUPFAM" id="SSF53323">
    <property type="entry name" value="Pyruvate-ferredoxin oxidoreductase, PFOR, domain III"/>
    <property type="match status" value="1"/>
</dbReference>
<keyword evidence="1" id="KW-0560">Oxidoreductase</keyword>
<dbReference type="OrthoDB" id="9803617at2"/>
<dbReference type="EMBL" id="WIOL01000001">
    <property type="protein sequence ID" value="MQT16159.1"/>
    <property type="molecule type" value="Genomic_DNA"/>
</dbReference>
<dbReference type="SUPFAM" id="SSF52922">
    <property type="entry name" value="TK C-terminal domain-like"/>
    <property type="match status" value="1"/>
</dbReference>
<comment type="caution">
    <text evidence="3">The sequence shown here is derived from an EMBL/GenBank/DDBJ whole genome shotgun (WGS) entry which is preliminary data.</text>
</comment>
<dbReference type="InterPro" id="IPR029061">
    <property type="entry name" value="THDP-binding"/>
</dbReference>
<evidence type="ECO:0000313" key="4">
    <source>
        <dbReference type="Proteomes" id="UP000481327"/>
    </source>
</evidence>
<keyword evidence="4" id="KW-1185">Reference proteome</keyword>
<accession>A0A7C9KH75</accession>
<dbReference type="RefSeq" id="WP_152576590.1">
    <property type="nucleotide sequence ID" value="NZ_JAATJI010000001.1"/>
</dbReference>
<evidence type="ECO:0000313" key="3">
    <source>
        <dbReference type="EMBL" id="MQT16159.1"/>
    </source>
</evidence>
<dbReference type="NCBIfam" id="NF009588">
    <property type="entry name" value="PRK13029.1"/>
    <property type="match status" value="1"/>
</dbReference>
<evidence type="ECO:0000256" key="1">
    <source>
        <dbReference type="ARBA" id="ARBA00023002"/>
    </source>
</evidence>
<evidence type="ECO:0000259" key="2">
    <source>
        <dbReference type="PROSITE" id="PS51379"/>
    </source>
</evidence>
<dbReference type="SUPFAM" id="SSF52518">
    <property type="entry name" value="Thiamin diphosphate-binding fold (THDP-binding)"/>
    <property type="match status" value="2"/>
</dbReference>
<dbReference type="Gene3D" id="3.40.50.970">
    <property type="match status" value="1"/>
</dbReference>
<dbReference type="InterPro" id="IPR009014">
    <property type="entry name" value="Transketo_C/PFOR_II"/>
</dbReference>
<gene>
    <name evidence="3" type="ORF">F3168_02650</name>
</gene>
<dbReference type="InterPro" id="IPR017896">
    <property type="entry name" value="4Fe4S_Fe-S-bd"/>
</dbReference>
<dbReference type="PANTHER" id="PTHR48084:SF3">
    <property type="entry name" value="SUBUNIT OF PYRUVATE:FLAVODOXIN OXIDOREDUCTASE"/>
    <property type="match status" value="1"/>
</dbReference>
<name>A0A7C9KH75_9SPHN</name>
<dbReference type="Pfam" id="PF01558">
    <property type="entry name" value="POR"/>
    <property type="match status" value="1"/>
</dbReference>
<proteinExistence type="predicted"/>
<reference evidence="3 4" key="1">
    <citation type="submission" date="2019-09" db="EMBL/GenBank/DDBJ databases">
        <title>Polymorphobacter sp. isolated from a lake in China.</title>
        <authorList>
            <person name="Liu Z."/>
        </authorList>
    </citation>
    <scope>NUCLEOTIDE SEQUENCE [LARGE SCALE GENOMIC DNA]</scope>
    <source>
        <strain evidence="3 4">D40P</strain>
    </source>
</reference>
<feature type="domain" description="4Fe-4S ferredoxin-type" evidence="2">
    <location>
        <begin position="624"/>
        <end position="656"/>
    </location>
</feature>
<dbReference type="Gene3D" id="3.40.920.10">
    <property type="entry name" value="Pyruvate-ferredoxin oxidoreductase, PFOR, domain III"/>
    <property type="match status" value="1"/>
</dbReference>
<dbReference type="PROSITE" id="PS51379">
    <property type="entry name" value="4FE4S_FER_2"/>
    <property type="match status" value="1"/>
</dbReference>
<organism evidence="3 4">
    <name type="scientific">Sandarakinorhabdus fusca</name>
    <dbReference type="NCBI Taxonomy" id="1439888"/>
    <lineage>
        <taxon>Bacteria</taxon>
        <taxon>Pseudomonadati</taxon>
        <taxon>Pseudomonadota</taxon>
        <taxon>Alphaproteobacteria</taxon>
        <taxon>Sphingomonadales</taxon>
        <taxon>Sphingosinicellaceae</taxon>
        <taxon>Sandarakinorhabdus</taxon>
    </lineage>
</organism>
<dbReference type="InterPro" id="IPR051457">
    <property type="entry name" value="2-oxoacid:Fd_oxidoreductase"/>
</dbReference>
<dbReference type="NCBIfam" id="NF009589">
    <property type="entry name" value="PRK13030.1"/>
    <property type="match status" value="1"/>
</dbReference>
<dbReference type="GO" id="GO:0016903">
    <property type="term" value="F:oxidoreductase activity, acting on the aldehyde or oxo group of donors"/>
    <property type="evidence" value="ECO:0007669"/>
    <property type="project" value="InterPro"/>
</dbReference>
<dbReference type="CDD" id="cd07034">
    <property type="entry name" value="TPP_PYR_PFOR_IOR-alpha_like"/>
    <property type="match status" value="1"/>
</dbReference>
<sequence>MVAGLPAVSLDDKYRFTDGRVFMSGVQALVRLPLVQQARDKAEGFNTGGFISGYRGSPLGTYDQELWRAKKMLAERNIVFVPGVNEELGATAVWGSQHVGMRPGATVDGVFGIWYGKGPGLDRAMDVLKHANAAGTSPRGGVLAIVGDDHGAKSSTLPHQSDHNFQAAFVPFLAPASVHEFVEYGLLGLAMSRFAGTWVGFKATADTVETSATVDLANEQRRIIIPHFDFPEGGIHIRGSDIWREEDTRLQRFKGFAAMAFAKANGIDRIVFDTPRPRFGIVTTGKAYADTMEALDELGIDARVASDIGLRVYKVGMPWPLEPDGMRSFAEGLEEVLVIEEKREFIEHQLKWQLYNWRESVRPRVVGKQDEHGDWLLSPDNELTPGVIAHVIAARIQRYHDSERIRARLTFFNDQAGKAAAYVTPIKRAPYFCSGCPHNTSTKPPEGSRALAGIGCHIMALWMDRAETFTQMGGEGVTWVGEAPFTSEKHVFANLGDGTYFHSGLLAIRQSIAAGVNITYKILYNDAVAMTGGQKHDGELSVDQIAGQMVAENAKKVVVLTEDLTRYQGVTLPASVRLLDRSALPAIQDEFAATTGCTVIIFDQTCAAEKRRRRKRKTMVDPDRRIFINPAVCEGCGDCSVQSNCVSVEPLETEFGRKRRINQSSCNKDYSCVKGFCPSFITIDGAEVKKSRADFDAEGLPEPVIPAAGHGYNIMVTGIGGTGVLTVSALLGTAGHIEGRAATTADMAGLAQKGGAVYSHVRLAATNDDLLSPRIIAGGADLVLACDAVVAADKPTQALMIPDRTAVVANADIAPTADFVRNRDLDFQSAQVERTIRGASNPNACDFIAADTIAVAVMGDAIAANIIVLGYAWQKGLIPLQRDSLEAAIELNGVAVDFNKRAFGLGRLLAVRPDKVEALVAAARGPQPEPPATSFDEVIARRVADLTAYQDAAYAERFATRVAQVRAAGGDDLAEAVGRSLYKLMAYKDEYEVARLYSDDRFTAAYDAQFAGGKPRVLLAPPLFSRTDPATGRPKKISFGPWIFTAFGVLAKLKGLRGTALDVFSYTEERRSERAAIAAYEAEVDQLLAGLTPDNRSLALAIARLPMDVRGFGPVKDKARAEVEKRRAALWAKWPGERARAAA</sequence>
<protein>
    <submittedName>
        <fullName evidence="3">Indolepyruvate ferredoxin oxidoreductase family protein</fullName>
    </submittedName>
</protein>
<keyword evidence="3" id="KW-0670">Pyruvate</keyword>
<dbReference type="InterPro" id="IPR019752">
    <property type="entry name" value="Pyrv/ketoisovalerate_OxRed_cat"/>
</dbReference>
<dbReference type="Pfam" id="PF20169">
    <property type="entry name" value="DUF6537"/>
    <property type="match status" value="1"/>
</dbReference>
<dbReference type="InterPro" id="IPR002880">
    <property type="entry name" value="Pyrv_Fd/Flavodoxin_OxRdtase_N"/>
</dbReference>
<dbReference type="Proteomes" id="UP000481327">
    <property type="component" value="Unassembled WGS sequence"/>
</dbReference>
<dbReference type="AlphaFoldDB" id="A0A7C9KH75"/>